<organism evidence="2 3">
    <name type="scientific">Ceratodon purpureus</name>
    <name type="common">Fire moss</name>
    <name type="synonym">Dicranum purpureum</name>
    <dbReference type="NCBI Taxonomy" id="3225"/>
    <lineage>
        <taxon>Eukaryota</taxon>
        <taxon>Viridiplantae</taxon>
        <taxon>Streptophyta</taxon>
        <taxon>Embryophyta</taxon>
        <taxon>Bryophyta</taxon>
        <taxon>Bryophytina</taxon>
        <taxon>Bryopsida</taxon>
        <taxon>Dicranidae</taxon>
        <taxon>Pseudoditrichales</taxon>
        <taxon>Ditrichaceae</taxon>
        <taxon>Ceratodon</taxon>
    </lineage>
</organism>
<comment type="caution">
    <text evidence="2">The sequence shown here is derived from an EMBL/GenBank/DDBJ whole genome shotgun (WGS) entry which is preliminary data.</text>
</comment>
<dbReference type="EMBL" id="CM026426">
    <property type="protein sequence ID" value="KAG0574490.1"/>
    <property type="molecule type" value="Genomic_DNA"/>
</dbReference>
<reference evidence="2" key="1">
    <citation type="submission" date="2020-06" db="EMBL/GenBank/DDBJ databases">
        <title>WGS assembly of Ceratodon purpureus strain R40.</title>
        <authorList>
            <person name="Carey S.B."/>
            <person name="Jenkins J."/>
            <person name="Shu S."/>
            <person name="Lovell J.T."/>
            <person name="Sreedasyam A."/>
            <person name="Maumus F."/>
            <person name="Tiley G.P."/>
            <person name="Fernandez-Pozo N."/>
            <person name="Barry K."/>
            <person name="Chen C."/>
            <person name="Wang M."/>
            <person name="Lipzen A."/>
            <person name="Daum C."/>
            <person name="Saski C.A."/>
            <person name="Payton A.C."/>
            <person name="Mcbreen J.C."/>
            <person name="Conrad R.E."/>
            <person name="Kollar L.M."/>
            <person name="Olsson S."/>
            <person name="Huttunen S."/>
            <person name="Landis J.B."/>
            <person name="Wickett N.J."/>
            <person name="Johnson M.G."/>
            <person name="Rensing S.A."/>
            <person name="Grimwood J."/>
            <person name="Schmutz J."/>
            <person name="Mcdaniel S.F."/>
        </authorList>
    </citation>
    <scope>NUCLEOTIDE SEQUENCE</scope>
    <source>
        <strain evidence="2">R40</strain>
    </source>
</reference>
<feature type="region of interest" description="Disordered" evidence="1">
    <location>
        <begin position="158"/>
        <end position="180"/>
    </location>
</feature>
<name>A0A8T0HTX8_CERPU</name>
<keyword evidence="3" id="KW-1185">Reference proteome</keyword>
<dbReference type="EMBL" id="CM026426">
    <property type="protein sequence ID" value="KAG0574491.1"/>
    <property type="molecule type" value="Genomic_DNA"/>
</dbReference>
<evidence type="ECO:0000313" key="3">
    <source>
        <dbReference type="Proteomes" id="UP000822688"/>
    </source>
</evidence>
<proteinExistence type="predicted"/>
<sequence length="351" mass="38592">MTSWREGVEKYMDSVSKKLDLLLDAMIPKGQNATTLPSRAEKERNQETYSEGTEGVPSHVDHANLSYNRMTTRTDRTGCVSGVTEDMCTENPDLLNEEDAASPPDGNYVTTPEEVNVPAVGEAVLDAVISEDTTTIAGGSKSVSGLQAAFGLPGNETSLQRGKRAGDCDVPDAPSNPPPLKRGKGALLSLKNAVLPVQSSDGKPCASNSATVDRPRRVRKRPSKYIDYVPPADNKPREEMCEPLQPKSAVWILHPDHQNKTIGLGRCGSHWRSYKKKSIPSVQGVLWEHGMQLVTVEHIYPEWSQTKVLYPDQQRAGICTFGDALKGDFAEDATILWRTRYLKYVEVSKIK</sequence>
<dbReference type="Proteomes" id="UP000822688">
    <property type="component" value="Chromosome V"/>
</dbReference>
<protein>
    <submittedName>
        <fullName evidence="2">Uncharacterized protein</fullName>
    </submittedName>
</protein>
<evidence type="ECO:0000313" key="2">
    <source>
        <dbReference type="EMBL" id="KAG0574490.1"/>
    </source>
</evidence>
<feature type="region of interest" description="Disordered" evidence="1">
    <location>
        <begin position="32"/>
        <end position="60"/>
    </location>
</feature>
<accession>A0A8T0HTX8</accession>
<evidence type="ECO:0000256" key="1">
    <source>
        <dbReference type="SAM" id="MobiDB-lite"/>
    </source>
</evidence>
<dbReference type="AlphaFoldDB" id="A0A8T0HTX8"/>
<gene>
    <name evidence="2" type="ORF">KC19_VG265700</name>
</gene>